<feature type="transmembrane region" description="Helical" evidence="1">
    <location>
        <begin position="12"/>
        <end position="33"/>
    </location>
</feature>
<dbReference type="EMBL" id="CP157355">
    <property type="protein sequence ID" value="XBL99568.1"/>
    <property type="molecule type" value="Genomic_DNA"/>
</dbReference>
<protein>
    <submittedName>
        <fullName evidence="2">DUF2069 domain-containing protein</fullName>
    </submittedName>
</protein>
<keyword evidence="1" id="KW-0812">Transmembrane</keyword>
<dbReference type="PROSITE" id="PS51257">
    <property type="entry name" value="PROKAR_LIPOPROTEIN"/>
    <property type="match status" value="1"/>
</dbReference>
<feature type="transmembrane region" description="Helical" evidence="1">
    <location>
        <begin position="91"/>
        <end position="112"/>
    </location>
</feature>
<dbReference type="Pfam" id="PF09842">
    <property type="entry name" value="DUF2069"/>
    <property type="match status" value="1"/>
</dbReference>
<dbReference type="InterPro" id="IPR018643">
    <property type="entry name" value="DUF2069_membrane"/>
</dbReference>
<sequence length="128" mass="14716">MTLSPKQLPIWQWITVACVLGMVLLTMLWELWLSPLYPGGSWLAAKALIMLLPLRGLLHGRRYTFQWYTMFVLLWLLEGIMRAYAETGLGRWLACIQVFLVVVSYTTANLYAKYSRPSILAKYQADLG</sequence>
<feature type="transmembrane region" description="Helical" evidence="1">
    <location>
        <begin position="65"/>
        <end position="85"/>
    </location>
</feature>
<keyword evidence="1" id="KW-0472">Membrane</keyword>
<accession>A0AAU7F6M7</accession>
<name>A0AAU7F6M7_9NEIS</name>
<reference evidence="2" key="1">
    <citation type="submission" date="2024-05" db="EMBL/GenBank/DDBJ databases">
        <authorList>
            <person name="Yang L."/>
            <person name="Pan L."/>
        </authorList>
    </citation>
    <scope>NUCLEOTIDE SEQUENCE</scope>
    <source>
        <strain evidence="2">FCG-7</strain>
    </source>
</reference>
<dbReference type="AlphaFoldDB" id="A0AAU7F6M7"/>
<evidence type="ECO:0000256" key="1">
    <source>
        <dbReference type="SAM" id="Phobius"/>
    </source>
</evidence>
<keyword evidence="1" id="KW-1133">Transmembrane helix</keyword>
<organism evidence="2">
    <name type="scientific">Chitinibacter mangrovi</name>
    <dbReference type="NCBI Taxonomy" id="3153927"/>
    <lineage>
        <taxon>Bacteria</taxon>
        <taxon>Pseudomonadati</taxon>
        <taxon>Pseudomonadota</taxon>
        <taxon>Betaproteobacteria</taxon>
        <taxon>Neisseriales</taxon>
        <taxon>Chitinibacteraceae</taxon>
        <taxon>Chitinibacter</taxon>
    </lineage>
</organism>
<dbReference type="RefSeq" id="WP_348943985.1">
    <property type="nucleotide sequence ID" value="NZ_CP157355.1"/>
</dbReference>
<gene>
    <name evidence="2" type="ORF">ABHF33_10835</name>
</gene>
<proteinExistence type="predicted"/>
<dbReference type="KEGG" id="cmav:ABHF33_10835"/>
<evidence type="ECO:0000313" key="2">
    <source>
        <dbReference type="EMBL" id="XBL99568.1"/>
    </source>
</evidence>
<feature type="transmembrane region" description="Helical" evidence="1">
    <location>
        <begin position="39"/>
        <end position="58"/>
    </location>
</feature>